<evidence type="ECO:0000313" key="2">
    <source>
        <dbReference type="Proteomes" id="UP000004457"/>
    </source>
</evidence>
<evidence type="ECO:0000313" key="1">
    <source>
        <dbReference type="EMBL" id="EEG34274.1"/>
    </source>
</evidence>
<dbReference type="Proteomes" id="UP000004457">
    <property type="component" value="Unassembled WGS sequence"/>
</dbReference>
<proteinExistence type="predicted"/>
<gene>
    <name evidence="1" type="ORF">NEIFLAOT_00659</name>
</gene>
<reference evidence="1 2" key="1">
    <citation type="submission" date="2009-01" db="EMBL/GenBank/DDBJ databases">
        <authorList>
            <person name="Fulton L."/>
            <person name="Clifton S."/>
            <person name="Chinwalla A.T."/>
            <person name="Mitreva M."/>
            <person name="Sodergren E."/>
            <person name="Weinstock G."/>
            <person name="Clifton S."/>
            <person name="Dooling D.J."/>
            <person name="Fulton B."/>
            <person name="Minx P."/>
            <person name="Pepin K.H."/>
            <person name="Johnson M."/>
            <person name="Bhonagiri V."/>
            <person name="Nash W.E."/>
            <person name="Mardis E.R."/>
            <person name="Wilson R.K."/>
        </authorList>
    </citation>
    <scope>NUCLEOTIDE SEQUENCE [LARGE SCALE GENOMIC DNA]</scope>
    <source>
        <strain evidence="1 2">NRL30031/H210</strain>
    </source>
</reference>
<organism evidence="1 2">
    <name type="scientific">Neisseria flavescens NRL30031/H210</name>
    <dbReference type="NCBI Taxonomy" id="546264"/>
    <lineage>
        <taxon>Bacteria</taxon>
        <taxon>Pseudomonadati</taxon>
        <taxon>Pseudomonadota</taxon>
        <taxon>Betaproteobacteria</taxon>
        <taxon>Neisseriales</taxon>
        <taxon>Neisseriaceae</taxon>
        <taxon>Neisseria</taxon>
    </lineage>
</organism>
<dbReference type="EMBL" id="ACEN01000016">
    <property type="protein sequence ID" value="EEG34274.1"/>
    <property type="molecule type" value="Genomic_DNA"/>
</dbReference>
<accession>C0EL53</accession>
<dbReference type="AlphaFoldDB" id="C0EL53"/>
<comment type="caution">
    <text evidence="1">The sequence shown here is derived from an EMBL/GenBank/DDBJ whole genome shotgun (WGS) entry which is preliminary data.</text>
</comment>
<name>C0EL53_NEIFL</name>
<sequence>MKGLEAVQFVGELGIALRRSAVNGFSGENVGAVKHSWLLCFYVFMRPSENVSDGLLL</sequence>
<keyword evidence="2" id="KW-1185">Reference proteome</keyword>
<protein>
    <submittedName>
        <fullName evidence="1">Uncharacterized protein</fullName>
    </submittedName>
</protein>